<proteinExistence type="predicted"/>
<evidence type="ECO:0000313" key="6">
    <source>
        <dbReference type="Proteomes" id="UP000320386"/>
    </source>
</evidence>
<dbReference type="PRINTS" id="PR00598">
    <property type="entry name" value="HTHMARR"/>
</dbReference>
<dbReference type="Gene3D" id="1.10.10.10">
    <property type="entry name" value="Winged helix-like DNA-binding domain superfamily/Winged helix DNA-binding domain"/>
    <property type="match status" value="1"/>
</dbReference>
<dbReference type="InterPro" id="IPR036388">
    <property type="entry name" value="WH-like_DNA-bd_sf"/>
</dbReference>
<dbReference type="InterPro" id="IPR000835">
    <property type="entry name" value="HTH_MarR-typ"/>
</dbReference>
<dbReference type="InterPro" id="IPR039422">
    <property type="entry name" value="MarR/SlyA-like"/>
</dbReference>
<organism evidence="5 6">
    <name type="scientific">Mucisphaera calidilacus</name>
    <dbReference type="NCBI Taxonomy" id="2527982"/>
    <lineage>
        <taxon>Bacteria</taxon>
        <taxon>Pseudomonadati</taxon>
        <taxon>Planctomycetota</taxon>
        <taxon>Phycisphaerae</taxon>
        <taxon>Phycisphaerales</taxon>
        <taxon>Phycisphaeraceae</taxon>
        <taxon>Mucisphaera</taxon>
    </lineage>
</organism>
<dbReference type="RefSeq" id="WP_145445231.1">
    <property type="nucleotide sequence ID" value="NZ_CP036280.1"/>
</dbReference>
<sequence length="171" mass="18887">MFSEQIIEGSIAFALEHTDVDEAVMRDGLSIIALHSAVDHAVETDIQARLGITKGQISVLKVIYHHPAGQVTPAELAEESDLTRSAITGVLDALEKLGHIERMPHPSDRRMILVVLSASGRAFAASCLKKHYQMVFEIMSRLTQRERQTLLSSYAKVLSHTMRGHLSSTED</sequence>
<feature type="domain" description="HTH marR-type" evidence="4">
    <location>
        <begin position="17"/>
        <end position="159"/>
    </location>
</feature>
<dbReference type="KEGG" id="mcad:Pan265_09400"/>
<dbReference type="PROSITE" id="PS01117">
    <property type="entry name" value="HTH_MARR_1"/>
    <property type="match status" value="1"/>
</dbReference>
<dbReference type="PROSITE" id="PS50995">
    <property type="entry name" value="HTH_MARR_2"/>
    <property type="match status" value="1"/>
</dbReference>
<dbReference type="EMBL" id="CP036280">
    <property type="protein sequence ID" value="QDU71093.1"/>
    <property type="molecule type" value="Genomic_DNA"/>
</dbReference>
<evidence type="ECO:0000259" key="4">
    <source>
        <dbReference type="PROSITE" id="PS50995"/>
    </source>
</evidence>
<dbReference type="InterPro" id="IPR023187">
    <property type="entry name" value="Tscrpt_reg_MarR-type_CS"/>
</dbReference>
<dbReference type="GO" id="GO:0006950">
    <property type="term" value="P:response to stress"/>
    <property type="evidence" value="ECO:0007669"/>
    <property type="project" value="TreeGrafter"/>
</dbReference>
<evidence type="ECO:0000256" key="3">
    <source>
        <dbReference type="ARBA" id="ARBA00023163"/>
    </source>
</evidence>
<dbReference type="GO" id="GO:0003677">
    <property type="term" value="F:DNA binding"/>
    <property type="evidence" value="ECO:0007669"/>
    <property type="project" value="UniProtKB-KW"/>
</dbReference>
<dbReference type="SUPFAM" id="SSF46785">
    <property type="entry name" value="Winged helix' DNA-binding domain"/>
    <property type="match status" value="1"/>
</dbReference>
<dbReference type="InterPro" id="IPR036390">
    <property type="entry name" value="WH_DNA-bd_sf"/>
</dbReference>
<dbReference type="PANTHER" id="PTHR33164">
    <property type="entry name" value="TRANSCRIPTIONAL REGULATOR, MARR FAMILY"/>
    <property type="match status" value="1"/>
</dbReference>
<keyword evidence="6" id="KW-1185">Reference proteome</keyword>
<evidence type="ECO:0000313" key="5">
    <source>
        <dbReference type="EMBL" id="QDU71093.1"/>
    </source>
</evidence>
<dbReference type="Proteomes" id="UP000320386">
    <property type="component" value="Chromosome"/>
</dbReference>
<dbReference type="SMART" id="SM00347">
    <property type="entry name" value="HTH_MARR"/>
    <property type="match status" value="1"/>
</dbReference>
<reference evidence="5 6" key="1">
    <citation type="submission" date="2019-02" db="EMBL/GenBank/DDBJ databases">
        <title>Deep-cultivation of Planctomycetes and their phenomic and genomic characterization uncovers novel biology.</title>
        <authorList>
            <person name="Wiegand S."/>
            <person name="Jogler M."/>
            <person name="Boedeker C."/>
            <person name="Pinto D."/>
            <person name="Vollmers J."/>
            <person name="Rivas-Marin E."/>
            <person name="Kohn T."/>
            <person name="Peeters S.H."/>
            <person name="Heuer A."/>
            <person name="Rast P."/>
            <person name="Oberbeckmann S."/>
            <person name="Bunk B."/>
            <person name="Jeske O."/>
            <person name="Meyerdierks A."/>
            <person name="Storesund J.E."/>
            <person name="Kallscheuer N."/>
            <person name="Luecker S."/>
            <person name="Lage O.M."/>
            <person name="Pohl T."/>
            <person name="Merkel B.J."/>
            <person name="Hornburger P."/>
            <person name="Mueller R.-W."/>
            <person name="Bruemmer F."/>
            <person name="Labrenz M."/>
            <person name="Spormann A.M."/>
            <person name="Op den Camp H."/>
            <person name="Overmann J."/>
            <person name="Amann R."/>
            <person name="Jetten M.S.M."/>
            <person name="Mascher T."/>
            <person name="Medema M.H."/>
            <person name="Devos D.P."/>
            <person name="Kaster A.-K."/>
            <person name="Ovreas L."/>
            <person name="Rohde M."/>
            <person name="Galperin M.Y."/>
            <person name="Jogler C."/>
        </authorList>
    </citation>
    <scope>NUCLEOTIDE SEQUENCE [LARGE SCALE GENOMIC DNA]</scope>
    <source>
        <strain evidence="5 6">Pan265</strain>
    </source>
</reference>
<evidence type="ECO:0000256" key="2">
    <source>
        <dbReference type="ARBA" id="ARBA00023125"/>
    </source>
</evidence>
<dbReference type="OrthoDB" id="4463574at2"/>
<evidence type="ECO:0000256" key="1">
    <source>
        <dbReference type="ARBA" id="ARBA00023015"/>
    </source>
</evidence>
<name>A0A518BVT3_9BACT</name>
<accession>A0A518BVT3</accession>
<dbReference type="AlphaFoldDB" id="A0A518BVT3"/>
<dbReference type="GO" id="GO:0003700">
    <property type="term" value="F:DNA-binding transcription factor activity"/>
    <property type="evidence" value="ECO:0007669"/>
    <property type="project" value="InterPro"/>
</dbReference>
<protein>
    <submittedName>
        <fullName evidence="5">Multiple antibiotic resistance protein MarR</fullName>
    </submittedName>
</protein>
<gene>
    <name evidence="5" type="primary">marR_1</name>
    <name evidence="5" type="ORF">Pan265_09400</name>
</gene>
<dbReference type="PANTHER" id="PTHR33164:SF43">
    <property type="entry name" value="HTH-TYPE TRANSCRIPTIONAL REPRESSOR YETL"/>
    <property type="match status" value="1"/>
</dbReference>
<keyword evidence="3" id="KW-0804">Transcription</keyword>
<keyword evidence="1" id="KW-0805">Transcription regulation</keyword>
<keyword evidence="2" id="KW-0238">DNA-binding</keyword>
<dbReference type="Pfam" id="PF01047">
    <property type="entry name" value="MarR"/>
    <property type="match status" value="1"/>
</dbReference>